<dbReference type="SUPFAM" id="SSF55785">
    <property type="entry name" value="PYP-like sensor domain (PAS domain)"/>
    <property type="match status" value="1"/>
</dbReference>
<evidence type="ECO:0000256" key="1">
    <source>
        <dbReference type="ARBA" id="ARBA00022630"/>
    </source>
</evidence>
<name>A0A2C5ZQY6_9HYPO</name>
<dbReference type="OrthoDB" id="447251at2759"/>
<dbReference type="InterPro" id="IPR035965">
    <property type="entry name" value="PAS-like_dom_sf"/>
</dbReference>
<evidence type="ECO:0000259" key="5">
    <source>
        <dbReference type="PROSITE" id="PS50112"/>
    </source>
</evidence>
<dbReference type="PROSITE" id="PS50112">
    <property type="entry name" value="PAS"/>
    <property type="match status" value="1"/>
</dbReference>
<keyword evidence="1" id="KW-0285">Flavoprotein</keyword>
<protein>
    <recommendedName>
        <fullName evidence="5">PAS domain-containing protein</fullName>
    </recommendedName>
</protein>
<keyword evidence="2" id="KW-0288">FMN</keyword>
<sequence>MASKTPPRMNPWEDRALNYQFSGHSQVSPDNGQVNKWRKLQDPMIYPGLYSASGFDLMDIMLRIIGRPNPRIELGAVDCSVSLVLCDLELPDHPIVYVSDTYCDLTGYSKSELLGRNCRFLQYPPGLKDTAPSKTAAHSKSKPSSASQMRQAIETRREIQLRVKNYKKNGKSFTNYLSIIPIELDVPGYYYAAGFLVEID</sequence>
<feature type="compositionally biased region" description="Low complexity" evidence="4">
    <location>
        <begin position="130"/>
        <end position="147"/>
    </location>
</feature>
<feature type="domain" description="PAS" evidence="5">
    <location>
        <begin position="95"/>
        <end position="117"/>
    </location>
</feature>
<dbReference type="Proteomes" id="UP000224854">
    <property type="component" value="Unassembled WGS sequence"/>
</dbReference>
<dbReference type="InterPro" id="IPR000014">
    <property type="entry name" value="PAS"/>
</dbReference>
<dbReference type="PANTHER" id="PTHR47429">
    <property type="entry name" value="PROTEIN TWIN LOV 1"/>
    <property type="match status" value="1"/>
</dbReference>
<proteinExistence type="predicted"/>
<dbReference type="Gene3D" id="3.30.450.20">
    <property type="entry name" value="PAS domain"/>
    <property type="match status" value="1"/>
</dbReference>
<dbReference type="EMBL" id="NJEU01000069">
    <property type="protein sequence ID" value="PHH82252.1"/>
    <property type="molecule type" value="Genomic_DNA"/>
</dbReference>
<evidence type="ECO:0000313" key="7">
    <source>
        <dbReference type="Proteomes" id="UP000224854"/>
    </source>
</evidence>
<dbReference type="PANTHER" id="PTHR47429:SF7">
    <property type="entry name" value="GATA-FACTOR"/>
    <property type="match status" value="1"/>
</dbReference>
<keyword evidence="3" id="KW-0157">Chromophore</keyword>
<feature type="region of interest" description="Disordered" evidence="4">
    <location>
        <begin position="129"/>
        <end position="151"/>
    </location>
</feature>
<reference evidence="6 7" key="1">
    <citation type="submission" date="2017-06" db="EMBL/GenBank/DDBJ databases">
        <title>Ant-infecting Ophiocordyceps genomes reveal a high diversity of potential behavioral manipulation genes and a possible major role for enterotoxins.</title>
        <authorList>
            <person name="De Bekker C."/>
            <person name="Evans H.C."/>
            <person name="Brachmann A."/>
            <person name="Hughes D.P."/>
        </authorList>
    </citation>
    <scope>NUCLEOTIDE SEQUENCE [LARGE SCALE GENOMIC DNA]</scope>
    <source>
        <strain evidence="6 7">1348a</strain>
    </source>
</reference>
<keyword evidence="7" id="KW-1185">Reference proteome</keyword>
<comment type="caution">
    <text evidence="6">The sequence shown here is derived from an EMBL/GenBank/DDBJ whole genome shotgun (WGS) entry which is preliminary data.</text>
</comment>
<evidence type="ECO:0000313" key="6">
    <source>
        <dbReference type="EMBL" id="PHH82252.1"/>
    </source>
</evidence>
<evidence type="ECO:0000256" key="3">
    <source>
        <dbReference type="ARBA" id="ARBA00022991"/>
    </source>
</evidence>
<gene>
    <name evidence="6" type="ORF">CDD82_6571</name>
</gene>
<dbReference type="CDD" id="cd00130">
    <property type="entry name" value="PAS"/>
    <property type="match status" value="1"/>
</dbReference>
<evidence type="ECO:0000256" key="2">
    <source>
        <dbReference type="ARBA" id="ARBA00022643"/>
    </source>
</evidence>
<dbReference type="GO" id="GO:0005634">
    <property type="term" value="C:nucleus"/>
    <property type="evidence" value="ECO:0007669"/>
    <property type="project" value="TreeGrafter"/>
</dbReference>
<evidence type="ECO:0000256" key="4">
    <source>
        <dbReference type="SAM" id="MobiDB-lite"/>
    </source>
</evidence>
<dbReference type="Pfam" id="PF13426">
    <property type="entry name" value="PAS_9"/>
    <property type="match status" value="1"/>
</dbReference>
<accession>A0A2C5ZQY6</accession>
<organism evidence="6 7">
    <name type="scientific">Ophiocordyceps australis</name>
    <dbReference type="NCBI Taxonomy" id="1399860"/>
    <lineage>
        <taxon>Eukaryota</taxon>
        <taxon>Fungi</taxon>
        <taxon>Dikarya</taxon>
        <taxon>Ascomycota</taxon>
        <taxon>Pezizomycotina</taxon>
        <taxon>Sordariomycetes</taxon>
        <taxon>Hypocreomycetidae</taxon>
        <taxon>Hypocreales</taxon>
        <taxon>Ophiocordycipitaceae</taxon>
        <taxon>Ophiocordyceps</taxon>
    </lineage>
</organism>
<dbReference type="AlphaFoldDB" id="A0A2C5ZQY6"/>